<dbReference type="EMBL" id="BSYR01000035">
    <property type="protein sequence ID" value="GMJ01881.1"/>
    <property type="molecule type" value="Genomic_DNA"/>
</dbReference>
<dbReference type="SUPFAM" id="SSF81383">
    <property type="entry name" value="F-box domain"/>
    <property type="match status" value="1"/>
</dbReference>
<dbReference type="Pfam" id="PF00646">
    <property type="entry name" value="F-box"/>
    <property type="match status" value="1"/>
</dbReference>
<dbReference type="InterPro" id="IPR001810">
    <property type="entry name" value="F-box_dom"/>
</dbReference>
<dbReference type="Gene3D" id="1.20.1280.50">
    <property type="match status" value="1"/>
</dbReference>
<dbReference type="InterPro" id="IPR036047">
    <property type="entry name" value="F-box-like_dom_sf"/>
</dbReference>
<dbReference type="OrthoDB" id="994427at2759"/>
<dbReference type="InterPro" id="IPR017451">
    <property type="entry name" value="F-box-assoc_interact_dom"/>
</dbReference>
<dbReference type="SUPFAM" id="SSF117281">
    <property type="entry name" value="Kelch motif"/>
    <property type="match status" value="1"/>
</dbReference>
<dbReference type="InterPro" id="IPR050796">
    <property type="entry name" value="SCF_F-box_component"/>
</dbReference>
<dbReference type="CDD" id="cd22157">
    <property type="entry name" value="F-box_AtFBW1-like"/>
    <property type="match status" value="1"/>
</dbReference>
<dbReference type="NCBIfam" id="TIGR01640">
    <property type="entry name" value="F_box_assoc_1"/>
    <property type="match status" value="1"/>
</dbReference>
<dbReference type="PANTHER" id="PTHR31672:SF13">
    <property type="entry name" value="F-BOX PROTEIN CPR30-LIKE"/>
    <property type="match status" value="1"/>
</dbReference>
<dbReference type="InterPro" id="IPR006527">
    <property type="entry name" value="F-box-assoc_dom_typ1"/>
</dbReference>
<dbReference type="SMART" id="SM00256">
    <property type="entry name" value="FBOX"/>
    <property type="match status" value="1"/>
</dbReference>
<comment type="caution">
    <text evidence="2">The sequence shown here is derived from an EMBL/GenBank/DDBJ whole genome shotgun (WGS) entry which is preliminary data.</text>
</comment>
<protein>
    <recommendedName>
        <fullName evidence="1">F-box domain-containing protein</fullName>
    </recommendedName>
</protein>
<dbReference type="PROSITE" id="PS50181">
    <property type="entry name" value="FBOX"/>
    <property type="match status" value="1"/>
</dbReference>
<evidence type="ECO:0000313" key="2">
    <source>
        <dbReference type="EMBL" id="GMJ01881.1"/>
    </source>
</evidence>
<evidence type="ECO:0000313" key="3">
    <source>
        <dbReference type="Proteomes" id="UP001165190"/>
    </source>
</evidence>
<dbReference type="InterPro" id="IPR015915">
    <property type="entry name" value="Kelch-typ_b-propeller"/>
</dbReference>
<dbReference type="Proteomes" id="UP001165190">
    <property type="component" value="Unassembled WGS sequence"/>
</dbReference>
<dbReference type="AlphaFoldDB" id="A0A9W7IT62"/>
<proteinExistence type="predicted"/>
<dbReference type="Pfam" id="PF07734">
    <property type="entry name" value="FBA_1"/>
    <property type="match status" value="1"/>
</dbReference>
<dbReference type="PANTHER" id="PTHR31672">
    <property type="entry name" value="BNACNNG10540D PROTEIN"/>
    <property type="match status" value="1"/>
</dbReference>
<accession>A0A9W7IT62</accession>
<keyword evidence="3" id="KW-1185">Reference proteome</keyword>
<reference evidence="2" key="1">
    <citation type="submission" date="2023-05" db="EMBL/GenBank/DDBJ databases">
        <title>Genome and transcriptome analyses reveal genes involved in the formation of fine ridges on petal epidermal cells in Hibiscus trionum.</title>
        <authorList>
            <person name="Koshimizu S."/>
            <person name="Masuda S."/>
            <person name="Ishii T."/>
            <person name="Shirasu K."/>
            <person name="Hoshino A."/>
            <person name="Arita M."/>
        </authorList>
    </citation>
    <scope>NUCLEOTIDE SEQUENCE</scope>
    <source>
        <strain evidence="2">Hamamatsu line</strain>
    </source>
</reference>
<organism evidence="2 3">
    <name type="scientific">Hibiscus trionum</name>
    <name type="common">Flower of an hour</name>
    <dbReference type="NCBI Taxonomy" id="183268"/>
    <lineage>
        <taxon>Eukaryota</taxon>
        <taxon>Viridiplantae</taxon>
        <taxon>Streptophyta</taxon>
        <taxon>Embryophyta</taxon>
        <taxon>Tracheophyta</taxon>
        <taxon>Spermatophyta</taxon>
        <taxon>Magnoliopsida</taxon>
        <taxon>eudicotyledons</taxon>
        <taxon>Gunneridae</taxon>
        <taxon>Pentapetalae</taxon>
        <taxon>rosids</taxon>
        <taxon>malvids</taxon>
        <taxon>Malvales</taxon>
        <taxon>Malvaceae</taxon>
        <taxon>Malvoideae</taxon>
        <taxon>Hibiscus</taxon>
    </lineage>
</organism>
<name>A0A9W7IT62_HIBTR</name>
<sequence>MSLTRKEPAAAATSRQPNPMEHVPEDIIVEILSRLPVKSLCRFKCVSKAWRNLICDSRFVKLQLNWSIKSKRLTCVMGRWNDFPRRLELDYDSLVSGQEAKLVAEDSWFGLEFSGNDLKTMLWGSCHALLCVFASPRTLALVNPSTRETKTILSDHDPNITADFASMHPIFGGFGYDSFNDDYKVVNIDRTDNIPTVVYVYSLKNCAWSRIGDFPHDGRTATEIRGYSVHMNGVIYWITAYGSEPALSITALDLTKQEFSRIPTPLSNDLLCGQLYAMGGSLCIGTGGYPQESYEFWVMEIYGVLESWRRIGLTLDCRNVPSVLDFPRSEEAFIITEGSLFIYNHRNGNLKEVNIGEIPTGYTKALLNFGFSYMESIVAL</sequence>
<evidence type="ECO:0000259" key="1">
    <source>
        <dbReference type="PROSITE" id="PS50181"/>
    </source>
</evidence>
<dbReference type="Gene3D" id="2.120.10.80">
    <property type="entry name" value="Kelch-type beta propeller"/>
    <property type="match status" value="1"/>
</dbReference>
<gene>
    <name evidence="2" type="ORF">HRI_003857300</name>
</gene>
<feature type="domain" description="F-box" evidence="1">
    <location>
        <begin position="17"/>
        <end position="62"/>
    </location>
</feature>